<keyword evidence="6" id="KW-1185">Reference proteome</keyword>
<evidence type="ECO:0000259" key="4">
    <source>
        <dbReference type="Pfam" id="PF00291"/>
    </source>
</evidence>
<dbReference type="InterPro" id="IPR050147">
    <property type="entry name" value="Ser/Thr_Dehydratase"/>
</dbReference>
<evidence type="ECO:0000313" key="5">
    <source>
        <dbReference type="EMBL" id="SCG62961.1"/>
    </source>
</evidence>
<dbReference type="InterPro" id="IPR036052">
    <property type="entry name" value="TrpB-like_PALP_sf"/>
</dbReference>
<evidence type="ECO:0000313" key="6">
    <source>
        <dbReference type="Proteomes" id="UP000198221"/>
    </source>
</evidence>
<dbReference type="GO" id="GO:0003941">
    <property type="term" value="F:L-serine ammonia-lyase activity"/>
    <property type="evidence" value="ECO:0007669"/>
    <property type="project" value="TreeGrafter"/>
</dbReference>
<dbReference type="GO" id="GO:0006567">
    <property type="term" value="P:L-threonine catabolic process"/>
    <property type="evidence" value="ECO:0007669"/>
    <property type="project" value="TreeGrafter"/>
</dbReference>
<organism evidence="5 6">
    <name type="scientific">Micromonospora inositola</name>
    <dbReference type="NCBI Taxonomy" id="47865"/>
    <lineage>
        <taxon>Bacteria</taxon>
        <taxon>Bacillati</taxon>
        <taxon>Actinomycetota</taxon>
        <taxon>Actinomycetes</taxon>
        <taxon>Micromonosporales</taxon>
        <taxon>Micromonosporaceae</taxon>
        <taxon>Micromonospora</taxon>
    </lineage>
</organism>
<evidence type="ECO:0000256" key="2">
    <source>
        <dbReference type="ARBA" id="ARBA00022898"/>
    </source>
</evidence>
<dbReference type="InterPro" id="IPR000634">
    <property type="entry name" value="Ser/Thr_deHydtase_PyrdxlP-BS"/>
</dbReference>
<dbReference type="Pfam" id="PF00291">
    <property type="entry name" value="PALP"/>
    <property type="match status" value="1"/>
</dbReference>
<dbReference type="PANTHER" id="PTHR48078:SF6">
    <property type="entry name" value="L-THREONINE DEHYDRATASE CATABOLIC TDCB"/>
    <property type="match status" value="1"/>
</dbReference>
<dbReference type="GO" id="GO:0009097">
    <property type="term" value="P:isoleucine biosynthetic process"/>
    <property type="evidence" value="ECO:0007669"/>
    <property type="project" value="TreeGrafter"/>
</dbReference>
<dbReference type="SUPFAM" id="SSF53686">
    <property type="entry name" value="Tryptophan synthase beta subunit-like PLP-dependent enzymes"/>
    <property type="match status" value="1"/>
</dbReference>
<sequence length="315" mass="32210">MRLVTGDEITAAEKRLDGRVVRTPLLAAPPLSAELGLRISVKAENLQHTGSFKARGAMNALLARAEREGMPAGLVAFSAGNHAIAVAFVGRAFALPTVVCMPPGAVPTKVDTVRRLGAEVVLTHDLLDTARGLAADRGYHLLPPFDDPDVIAGQATIGRELLADGPVPAVVLVPVGGGGLISGIAAAVKEAFPATRIVGVEPDGANAMSYALRTGTPTPPVRPASVADGLAAPFAGRHTLAHVRALVDDVVEVPEESILPAWSDLVDATKLLVEPAAAVTLAALRAGLVEVAPGDRTVLVLSGGNVALSRLTTLG</sequence>
<dbReference type="GO" id="GO:0004794">
    <property type="term" value="F:threonine deaminase activity"/>
    <property type="evidence" value="ECO:0007669"/>
    <property type="project" value="TreeGrafter"/>
</dbReference>
<dbReference type="GO" id="GO:0006565">
    <property type="term" value="P:L-serine catabolic process"/>
    <property type="evidence" value="ECO:0007669"/>
    <property type="project" value="TreeGrafter"/>
</dbReference>
<name>A0A1C5IY75_9ACTN</name>
<dbReference type="Gene3D" id="3.40.50.1100">
    <property type="match status" value="2"/>
</dbReference>
<reference evidence="6" key="1">
    <citation type="submission" date="2016-06" db="EMBL/GenBank/DDBJ databases">
        <authorList>
            <person name="Varghese N."/>
            <person name="Submissions Spin"/>
        </authorList>
    </citation>
    <scope>NUCLEOTIDE SEQUENCE [LARGE SCALE GENOMIC DNA]</scope>
    <source>
        <strain evidence="6">DSM 43819</strain>
    </source>
</reference>
<feature type="domain" description="Tryptophan synthase beta chain-like PALP" evidence="4">
    <location>
        <begin position="20"/>
        <end position="303"/>
    </location>
</feature>
<dbReference type="InterPro" id="IPR001926">
    <property type="entry name" value="TrpB-like_PALP"/>
</dbReference>
<accession>A0A1C5IY75</accession>
<dbReference type="GO" id="GO:0030170">
    <property type="term" value="F:pyridoxal phosphate binding"/>
    <property type="evidence" value="ECO:0007669"/>
    <property type="project" value="InterPro"/>
</dbReference>
<dbReference type="RefSeq" id="WP_157746379.1">
    <property type="nucleotide sequence ID" value="NZ_LT607754.1"/>
</dbReference>
<keyword evidence="2" id="KW-0663">Pyridoxal phosphate</keyword>
<comment type="cofactor">
    <cofactor evidence="1">
        <name>pyridoxal 5'-phosphate</name>
        <dbReference type="ChEBI" id="CHEBI:597326"/>
    </cofactor>
</comment>
<dbReference type="EMBL" id="LT607754">
    <property type="protein sequence ID" value="SCG62961.1"/>
    <property type="molecule type" value="Genomic_DNA"/>
</dbReference>
<dbReference type="Proteomes" id="UP000198221">
    <property type="component" value="Chromosome I"/>
</dbReference>
<dbReference type="CDD" id="cd01562">
    <property type="entry name" value="Thr-dehyd"/>
    <property type="match status" value="1"/>
</dbReference>
<protein>
    <submittedName>
        <fullName evidence="5">Threonine dehydratase</fullName>
    </submittedName>
</protein>
<keyword evidence="3" id="KW-0456">Lyase</keyword>
<dbReference type="OrthoDB" id="9811476at2"/>
<evidence type="ECO:0000256" key="3">
    <source>
        <dbReference type="ARBA" id="ARBA00023239"/>
    </source>
</evidence>
<proteinExistence type="predicted"/>
<dbReference type="PROSITE" id="PS00165">
    <property type="entry name" value="DEHYDRATASE_SER_THR"/>
    <property type="match status" value="1"/>
</dbReference>
<dbReference type="PANTHER" id="PTHR48078">
    <property type="entry name" value="THREONINE DEHYDRATASE, MITOCHONDRIAL-RELATED"/>
    <property type="match status" value="1"/>
</dbReference>
<evidence type="ECO:0000256" key="1">
    <source>
        <dbReference type="ARBA" id="ARBA00001933"/>
    </source>
</evidence>
<gene>
    <name evidence="5" type="ORF">GA0070613_3618</name>
</gene>
<dbReference type="AlphaFoldDB" id="A0A1C5IY75"/>